<dbReference type="Gene3D" id="3.40.50.1360">
    <property type="match status" value="1"/>
</dbReference>
<comment type="similarity">
    <text evidence="1">Belongs to the SorC transcriptional regulatory family.</text>
</comment>
<dbReference type="InterPro" id="IPR051054">
    <property type="entry name" value="SorC_transcr_regulators"/>
</dbReference>
<keyword evidence="4" id="KW-0804">Transcription</keyword>
<dbReference type="InterPro" id="IPR037171">
    <property type="entry name" value="NagB/RpiA_transferase-like"/>
</dbReference>
<dbReference type="Proteomes" id="UP000483839">
    <property type="component" value="Unassembled WGS sequence"/>
</dbReference>
<comment type="caution">
    <text evidence="6">The sequence shown here is derived from an EMBL/GenBank/DDBJ whole genome shotgun (WGS) entry which is preliminary data.</text>
</comment>
<dbReference type="Gene3D" id="1.10.10.60">
    <property type="entry name" value="Homeodomain-like"/>
    <property type="match status" value="1"/>
</dbReference>
<reference evidence="6 7" key="1">
    <citation type="submission" date="2019-11" db="EMBL/GenBank/DDBJ databases">
        <title>Streptococcus uberis isolated from clinical mastitis cases on a southeastern Queensland dairy.</title>
        <authorList>
            <person name="Workentine M.L."/>
            <person name="Price R."/>
            <person name="Olchowy T."/>
        </authorList>
    </citation>
    <scope>NUCLEOTIDE SEQUENCE [LARGE SCALE GENOMIC DNA]</scope>
    <source>
        <strain evidence="6 7">OLC4459-A17</strain>
    </source>
</reference>
<dbReference type="AlphaFoldDB" id="A0A6L6G6D4"/>
<evidence type="ECO:0000313" key="7">
    <source>
        <dbReference type="Proteomes" id="UP000483839"/>
    </source>
</evidence>
<dbReference type="SUPFAM" id="SSF100950">
    <property type="entry name" value="NagB/RpiA/CoA transferase-like"/>
    <property type="match status" value="1"/>
</dbReference>
<gene>
    <name evidence="6" type="ORF">GKS16_01730</name>
</gene>
<proteinExistence type="inferred from homology"/>
<evidence type="ECO:0000313" key="6">
    <source>
        <dbReference type="EMBL" id="MTD01005.1"/>
    </source>
</evidence>
<name>A0A6L6G6D4_STRUB</name>
<keyword evidence="3" id="KW-0238">DNA-binding</keyword>
<dbReference type="InterPro" id="IPR007324">
    <property type="entry name" value="Sugar-bd_dom_put"/>
</dbReference>
<sequence>MREEKRRLLAKLAYMYYIEEKSQTQIASEMGIYRTTVCRMLAKAKEEGIVKIEISDYSPEIFALESYVQEKYGLKKVAIIPYHATDSQAERFDRIASEGAEFLRSMVKDDEMIGISWGSTISRMIDRMDPKSLKGISVYPLAGGPSAINANFHVNTLVYRLARLFHGQSSFINATVIQENASIAQGIRESKYFEKTLEAWKKLDWAIVGIGAEPDSQKESQWRDLLMGSDYEALRRLSAVGEICCRFFDKDGQPVNSHLQERTIGISIEELQKVPKVMAIAHGHEKARAILAALKANCINYLVTDEATIRALLVADGDSFSQ</sequence>
<dbReference type="PANTHER" id="PTHR34294:SF1">
    <property type="entry name" value="TRANSCRIPTIONAL REGULATOR LSRR"/>
    <property type="match status" value="1"/>
</dbReference>
<dbReference type="EMBL" id="WLXI01000008">
    <property type="protein sequence ID" value="MTD01005.1"/>
    <property type="molecule type" value="Genomic_DNA"/>
</dbReference>
<dbReference type="RefSeq" id="WP_012657712.1">
    <property type="nucleotide sequence ID" value="NZ_JADFBP010000003.1"/>
</dbReference>
<organism evidence="6 7">
    <name type="scientific">Streptococcus uberis</name>
    <dbReference type="NCBI Taxonomy" id="1349"/>
    <lineage>
        <taxon>Bacteria</taxon>
        <taxon>Bacillati</taxon>
        <taxon>Bacillota</taxon>
        <taxon>Bacilli</taxon>
        <taxon>Lactobacillales</taxon>
        <taxon>Streptococcaceae</taxon>
        <taxon>Streptococcus</taxon>
    </lineage>
</organism>
<dbReference type="Pfam" id="PF04198">
    <property type="entry name" value="Sugar-bind"/>
    <property type="match status" value="1"/>
</dbReference>
<feature type="domain" description="Sugar-binding" evidence="5">
    <location>
        <begin position="62"/>
        <end position="313"/>
    </location>
</feature>
<dbReference type="PANTHER" id="PTHR34294">
    <property type="entry name" value="TRANSCRIPTIONAL REGULATOR-RELATED"/>
    <property type="match status" value="1"/>
</dbReference>
<evidence type="ECO:0000256" key="2">
    <source>
        <dbReference type="ARBA" id="ARBA00023015"/>
    </source>
</evidence>
<protein>
    <submittedName>
        <fullName evidence="6">Sugar-binding transcriptional regulator</fullName>
    </submittedName>
</protein>
<evidence type="ECO:0000256" key="3">
    <source>
        <dbReference type="ARBA" id="ARBA00023125"/>
    </source>
</evidence>
<evidence type="ECO:0000256" key="4">
    <source>
        <dbReference type="ARBA" id="ARBA00023163"/>
    </source>
</evidence>
<dbReference type="OMA" id="WGRSTIH"/>
<accession>A0A6L6G6D4</accession>
<dbReference type="GO" id="GO:0030246">
    <property type="term" value="F:carbohydrate binding"/>
    <property type="evidence" value="ECO:0007669"/>
    <property type="project" value="InterPro"/>
</dbReference>
<dbReference type="GO" id="GO:0003677">
    <property type="term" value="F:DNA binding"/>
    <property type="evidence" value="ECO:0007669"/>
    <property type="project" value="UniProtKB-KW"/>
</dbReference>
<evidence type="ECO:0000256" key="1">
    <source>
        <dbReference type="ARBA" id="ARBA00010466"/>
    </source>
</evidence>
<evidence type="ECO:0000259" key="5">
    <source>
        <dbReference type="Pfam" id="PF04198"/>
    </source>
</evidence>
<keyword evidence="2" id="KW-0805">Transcription regulation</keyword>